<evidence type="ECO:0000313" key="1">
    <source>
        <dbReference type="EMBL" id="DAF95633.1"/>
    </source>
</evidence>
<name>A0A8S5UMA6_9CAUD</name>
<organism evidence="1">
    <name type="scientific">Myoviridae sp. ctCo31</name>
    <dbReference type="NCBI Taxonomy" id="2825053"/>
    <lineage>
        <taxon>Viruses</taxon>
        <taxon>Duplodnaviria</taxon>
        <taxon>Heunggongvirae</taxon>
        <taxon>Uroviricota</taxon>
        <taxon>Caudoviricetes</taxon>
    </lineage>
</organism>
<reference evidence="1" key="1">
    <citation type="journal article" date="2021" name="Proc. Natl. Acad. Sci. U.S.A.">
        <title>A Catalog of Tens of Thousands of Viruses from Human Metagenomes Reveals Hidden Associations with Chronic Diseases.</title>
        <authorList>
            <person name="Tisza M.J."/>
            <person name="Buck C.B."/>
        </authorList>
    </citation>
    <scope>NUCLEOTIDE SEQUENCE</scope>
    <source>
        <strain evidence="1">CtCo31</strain>
    </source>
</reference>
<accession>A0A8S5UMA6</accession>
<dbReference type="EMBL" id="BK016109">
    <property type="protein sequence ID" value="DAF95633.1"/>
    <property type="molecule type" value="Genomic_DNA"/>
</dbReference>
<sequence>MKLLGVLLGISFIKMVFYRFRRFKLKNSFTPMRK</sequence>
<protein>
    <submittedName>
        <fullName evidence="1">Uncharacterized protein</fullName>
    </submittedName>
</protein>
<proteinExistence type="predicted"/>